<dbReference type="RefSeq" id="WP_176604975.1">
    <property type="nucleotide sequence ID" value="NZ_LR794158.1"/>
</dbReference>
<evidence type="ECO:0000256" key="4">
    <source>
        <dbReference type="ARBA" id="ARBA00022723"/>
    </source>
</evidence>
<evidence type="ECO:0000256" key="8">
    <source>
        <dbReference type="ARBA" id="ARBA00048573"/>
    </source>
</evidence>
<gene>
    <name evidence="9 12" type="primary">lysS</name>
    <name evidence="12" type="ORF">ESZ_00257</name>
</gene>
<dbReference type="AlphaFoldDB" id="A0A6J5JVV9"/>
<dbReference type="InterPro" id="IPR004364">
    <property type="entry name" value="Aa-tRNA-synt_II"/>
</dbReference>
<keyword evidence="13" id="KW-1185">Reference proteome</keyword>
<comment type="similarity">
    <text evidence="1 9">Belongs to the class-II aminoacyl-tRNA synthetase family.</text>
</comment>
<dbReference type="HAMAP" id="MF_00252">
    <property type="entry name" value="Lys_tRNA_synth_class2"/>
    <property type="match status" value="1"/>
</dbReference>
<comment type="catalytic activity">
    <reaction evidence="8 9 10">
        <text>tRNA(Lys) + L-lysine + ATP = L-lysyl-tRNA(Lys) + AMP + diphosphate</text>
        <dbReference type="Rhea" id="RHEA:20792"/>
        <dbReference type="Rhea" id="RHEA-COMP:9696"/>
        <dbReference type="Rhea" id="RHEA-COMP:9697"/>
        <dbReference type="ChEBI" id="CHEBI:30616"/>
        <dbReference type="ChEBI" id="CHEBI:32551"/>
        <dbReference type="ChEBI" id="CHEBI:33019"/>
        <dbReference type="ChEBI" id="CHEBI:78442"/>
        <dbReference type="ChEBI" id="CHEBI:78529"/>
        <dbReference type="ChEBI" id="CHEBI:456215"/>
        <dbReference type="EC" id="6.1.1.6"/>
    </reaction>
</comment>
<dbReference type="GO" id="GO:0000287">
    <property type="term" value="F:magnesium ion binding"/>
    <property type="evidence" value="ECO:0007669"/>
    <property type="project" value="UniProtKB-UniRule"/>
</dbReference>
<dbReference type="GO" id="GO:0004824">
    <property type="term" value="F:lysine-tRNA ligase activity"/>
    <property type="evidence" value="ECO:0007669"/>
    <property type="project" value="UniProtKB-UniRule"/>
</dbReference>
<evidence type="ECO:0000256" key="9">
    <source>
        <dbReference type="HAMAP-Rule" id="MF_00252"/>
    </source>
</evidence>
<keyword evidence="9 10" id="KW-0460">Magnesium</keyword>
<dbReference type="InterPro" id="IPR004365">
    <property type="entry name" value="NA-bd_OB_tRNA"/>
</dbReference>
<evidence type="ECO:0000256" key="10">
    <source>
        <dbReference type="RuleBase" id="RU000336"/>
    </source>
</evidence>
<dbReference type="InterPro" id="IPR012340">
    <property type="entry name" value="NA-bd_OB-fold"/>
</dbReference>
<proteinExistence type="inferred from homology"/>
<dbReference type="PANTHER" id="PTHR42918:SF15">
    <property type="entry name" value="LYSINE--TRNA LIGASE, CHLOROPLASTIC_MITOCHONDRIAL"/>
    <property type="match status" value="1"/>
</dbReference>
<dbReference type="InterPro" id="IPR018149">
    <property type="entry name" value="Lys-tRNA-synth_II_C"/>
</dbReference>
<dbReference type="GO" id="GO:0005829">
    <property type="term" value="C:cytosol"/>
    <property type="evidence" value="ECO:0007669"/>
    <property type="project" value="TreeGrafter"/>
</dbReference>
<feature type="binding site" evidence="9">
    <location>
        <position position="398"/>
    </location>
    <ligand>
        <name>Mg(2+)</name>
        <dbReference type="ChEBI" id="CHEBI:18420"/>
        <label>1</label>
    </ligand>
</feature>
<dbReference type="GO" id="GO:0006430">
    <property type="term" value="P:lysyl-tRNA aminoacylation"/>
    <property type="evidence" value="ECO:0007669"/>
    <property type="project" value="UniProtKB-UniRule"/>
</dbReference>
<dbReference type="PANTHER" id="PTHR42918">
    <property type="entry name" value="LYSYL-TRNA SYNTHETASE"/>
    <property type="match status" value="1"/>
</dbReference>
<dbReference type="SUPFAM" id="SSF55681">
    <property type="entry name" value="Class II aaRS and biotin synthetases"/>
    <property type="match status" value="1"/>
</dbReference>
<evidence type="ECO:0000256" key="7">
    <source>
        <dbReference type="ARBA" id="ARBA00023146"/>
    </source>
</evidence>
<keyword evidence="3 9" id="KW-0436">Ligase</keyword>
<dbReference type="EMBL" id="LR794158">
    <property type="protein sequence ID" value="CAB3976448.1"/>
    <property type="molecule type" value="Genomic_DNA"/>
</dbReference>
<dbReference type="Pfam" id="PF01336">
    <property type="entry name" value="tRNA_anti-codon"/>
    <property type="match status" value="1"/>
</dbReference>
<feature type="domain" description="Aminoacyl-transfer RNA synthetases class-II family profile" evidence="11">
    <location>
        <begin position="161"/>
        <end position="472"/>
    </location>
</feature>
<reference evidence="12 13" key="1">
    <citation type="submission" date="2020-04" db="EMBL/GenBank/DDBJ databases">
        <authorList>
            <person name="Graf S J."/>
        </authorList>
    </citation>
    <scope>NUCLEOTIDE SEQUENCE [LARGE SCALE GENOMIC DNA]</scope>
    <source>
        <strain evidence="12">1</strain>
    </source>
</reference>
<protein>
    <recommendedName>
        <fullName evidence="9">Lysine--tRNA ligase</fullName>
        <ecNumber evidence="9">6.1.1.6</ecNumber>
    </recommendedName>
    <alternativeName>
        <fullName evidence="9">Lysyl-tRNA synthetase</fullName>
        <shortName evidence="9">LysRS</shortName>
    </alternativeName>
</protein>
<dbReference type="Pfam" id="PF00152">
    <property type="entry name" value="tRNA-synt_2"/>
    <property type="match status" value="1"/>
</dbReference>
<dbReference type="NCBIfam" id="TIGR00499">
    <property type="entry name" value="lysS_bact"/>
    <property type="match status" value="1"/>
</dbReference>
<comment type="cofactor">
    <cofactor evidence="9 10">
        <name>Mg(2+)</name>
        <dbReference type="ChEBI" id="CHEBI:18420"/>
    </cofactor>
    <text evidence="9 10">Binds 3 Mg(2+) ions per subunit.</text>
</comment>
<name>A0A6J5JVV9_9GAMM</name>
<dbReference type="Proteomes" id="UP000509549">
    <property type="component" value="Chromosome"/>
</dbReference>
<dbReference type="CDD" id="cd04322">
    <property type="entry name" value="LysRS_N"/>
    <property type="match status" value="1"/>
</dbReference>
<dbReference type="EC" id="6.1.1.6" evidence="9"/>
<dbReference type="PROSITE" id="PS50862">
    <property type="entry name" value="AA_TRNA_LIGASE_II"/>
    <property type="match status" value="1"/>
</dbReference>
<feature type="binding site" evidence="9">
    <location>
        <position position="391"/>
    </location>
    <ligand>
        <name>Mg(2+)</name>
        <dbReference type="ChEBI" id="CHEBI:18420"/>
        <label>1</label>
    </ligand>
</feature>
<evidence type="ECO:0000313" key="13">
    <source>
        <dbReference type="Proteomes" id="UP000509549"/>
    </source>
</evidence>
<evidence type="ECO:0000259" key="11">
    <source>
        <dbReference type="PROSITE" id="PS50862"/>
    </source>
</evidence>
<evidence type="ECO:0000256" key="6">
    <source>
        <dbReference type="ARBA" id="ARBA00022840"/>
    </source>
</evidence>
<evidence type="ECO:0000256" key="5">
    <source>
        <dbReference type="ARBA" id="ARBA00022741"/>
    </source>
</evidence>
<keyword evidence="4 9" id="KW-0479">Metal-binding</keyword>
<dbReference type="NCBIfam" id="NF001756">
    <property type="entry name" value="PRK00484.1"/>
    <property type="match status" value="1"/>
</dbReference>
<dbReference type="Gene3D" id="3.30.930.10">
    <property type="entry name" value="Bira Bifunctional Protein, Domain 2"/>
    <property type="match status" value="1"/>
</dbReference>
<keyword evidence="9" id="KW-0648">Protein biosynthesis</keyword>
<dbReference type="InterPro" id="IPR002313">
    <property type="entry name" value="Lys-tRNA-ligase_II"/>
</dbReference>
<evidence type="ECO:0000256" key="3">
    <source>
        <dbReference type="ARBA" id="ARBA00022598"/>
    </source>
</evidence>
<keyword evidence="2 9" id="KW-0963">Cytoplasm</keyword>
<dbReference type="KEGG" id="acil:ESZ_00257"/>
<dbReference type="Gene3D" id="2.40.50.140">
    <property type="entry name" value="Nucleic acid-binding proteins"/>
    <property type="match status" value="1"/>
</dbReference>
<evidence type="ECO:0000256" key="2">
    <source>
        <dbReference type="ARBA" id="ARBA00022490"/>
    </source>
</evidence>
<feature type="binding site" evidence="9">
    <location>
        <position position="398"/>
    </location>
    <ligand>
        <name>Mg(2+)</name>
        <dbReference type="ChEBI" id="CHEBI:18420"/>
        <label>2</label>
    </ligand>
</feature>
<keyword evidence="6 9" id="KW-0067">ATP-binding</keyword>
<accession>A0A6J5JVV9</accession>
<keyword evidence="7 9" id="KW-0030">Aminoacyl-tRNA synthetase</keyword>
<evidence type="ECO:0000313" key="12">
    <source>
        <dbReference type="EMBL" id="CAB3976448.1"/>
    </source>
</evidence>
<evidence type="ECO:0000256" key="1">
    <source>
        <dbReference type="ARBA" id="ARBA00008226"/>
    </source>
</evidence>
<dbReference type="GO" id="GO:0000049">
    <property type="term" value="F:tRNA binding"/>
    <property type="evidence" value="ECO:0007669"/>
    <property type="project" value="TreeGrafter"/>
</dbReference>
<sequence length="477" mass="56401">MEVKSFCEKKNICNYPNKIKKRLIISKLFIIFSRKEFDEKFLNEKIFSICGRVFRKRVMGKASFLELRDFSGNIQLYLSSYVLQSYYEIMYNLNLGDLIHVEGKLFRTHSGEISIKVLFFNVLSKNFKSFPDKWEGLVDKELCYRYRYLDLMVNDESKKKFIIRSKILYLIRQFFYKRDYLEVETPIMQSIIGGADAKPFETYHNYLGNKLYLRVSPELYLKRLIVGGFEKVFEIGKSFRNEGISVKHNPEFTMIEFYQAYSNYKDLILLTQNLFKYVAFSLTGKLFIEYNNFLIDFSKKFDQISFFDSIVKYSGISLKDLNDFNFLIVFFKEKNIDFDEKFSISDFHVKLFDVFVEKNLFFPTFILYYPIEISPLARCKDDSSLLVERFELYICGKEIANGFSELNDPTDQSNRFLKQLALNDDVNLKYDADYINSLMYGLPPTAGEGIGIDRLVMLFTNSLSIKDVLFFPLMRHK</sequence>
<dbReference type="CDD" id="cd00775">
    <property type="entry name" value="LysRS_core"/>
    <property type="match status" value="1"/>
</dbReference>
<dbReference type="SUPFAM" id="SSF50249">
    <property type="entry name" value="Nucleic acid-binding proteins"/>
    <property type="match status" value="1"/>
</dbReference>
<dbReference type="InterPro" id="IPR045864">
    <property type="entry name" value="aa-tRNA-synth_II/BPL/LPL"/>
</dbReference>
<dbReference type="GO" id="GO:0005524">
    <property type="term" value="F:ATP binding"/>
    <property type="evidence" value="ECO:0007669"/>
    <property type="project" value="UniProtKB-UniRule"/>
</dbReference>
<comment type="subunit">
    <text evidence="9">Homodimer.</text>
</comment>
<comment type="subcellular location">
    <subcellularLocation>
        <location evidence="9">Cytoplasm</location>
    </subcellularLocation>
</comment>
<dbReference type="PRINTS" id="PR00982">
    <property type="entry name" value="TRNASYNTHLYS"/>
</dbReference>
<organism evidence="12 13">
    <name type="scientific">Candidatus Azoamicus ciliaticola</name>
    <dbReference type="NCBI Taxonomy" id="2652803"/>
    <lineage>
        <taxon>Bacteria</taxon>
        <taxon>Pseudomonadati</taxon>
        <taxon>Pseudomonadota</taxon>
        <taxon>Gammaproteobacteria</taxon>
        <taxon>Candidatus Azoamicaceae</taxon>
        <taxon>Candidatus Azoamicus</taxon>
    </lineage>
</organism>
<keyword evidence="5 9" id="KW-0547">Nucleotide-binding</keyword>
<dbReference type="InterPro" id="IPR044136">
    <property type="entry name" value="Lys-tRNA-ligase_II_N"/>
</dbReference>
<dbReference type="InterPro" id="IPR006195">
    <property type="entry name" value="aa-tRNA-synth_II"/>
</dbReference>